<evidence type="ECO:0000313" key="3">
    <source>
        <dbReference type="Proteomes" id="UP001500842"/>
    </source>
</evidence>
<organism evidence="2 3">
    <name type="scientific">Nocardioides humi</name>
    <dbReference type="NCBI Taxonomy" id="449461"/>
    <lineage>
        <taxon>Bacteria</taxon>
        <taxon>Bacillati</taxon>
        <taxon>Actinomycetota</taxon>
        <taxon>Actinomycetes</taxon>
        <taxon>Propionibacteriales</taxon>
        <taxon>Nocardioidaceae</taxon>
        <taxon>Nocardioides</taxon>
    </lineage>
</organism>
<dbReference type="InterPro" id="IPR045633">
    <property type="entry name" value="DUF6414"/>
</dbReference>
<dbReference type="EMBL" id="BAAAOR010000052">
    <property type="protein sequence ID" value="GAA1549201.1"/>
    <property type="molecule type" value="Genomic_DNA"/>
</dbReference>
<protein>
    <submittedName>
        <fullName evidence="2">Uncharacterized protein</fullName>
    </submittedName>
</protein>
<gene>
    <name evidence="2" type="ORF">GCM10009788_58830</name>
</gene>
<accession>A0ABN2BXB2</accession>
<feature type="region of interest" description="Disordered" evidence="1">
    <location>
        <begin position="33"/>
        <end position="53"/>
    </location>
</feature>
<dbReference type="Pfam" id="PF19952">
    <property type="entry name" value="DUF6414"/>
    <property type="match status" value="1"/>
</dbReference>
<evidence type="ECO:0000256" key="1">
    <source>
        <dbReference type="SAM" id="MobiDB-lite"/>
    </source>
</evidence>
<proteinExistence type="predicted"/>
<keyword evidence="3" id="KW-1185">Reference proteome</keyword>
<name>A0ABN2BXB2_9ACTN</name>
<dbReference type="Proteomes" id="UP001500842">
    <property type="component" value="Unassembled WGS sequence"/>
</dbReference>
<comment type="caution">
    <text evidence="2">The sequence shown here is derived from an EMBL/GenBank/DDBJ whole genome shotgun (WGS) entry which is preliminary data.</text>
</comment>
<reference evidence="2 3" key="1">
    <citation type="journal article" date="2019" name="Int. J. Syst. Evol. Microbiol.">
        <title>The Global Catalogue of Microorganisms (GCM) 10K type strain sequencing project: providing services to taxonomists for standard genome sequencing and annotation.</title>
        <authorList>
            <consortium name="The Broad Institute Genomics Platform"/>
            <consortium name="The Broad Institute Genome Sequencing Center for Infectious Disease"/>
            <person name="Wu L."/>
            <person name="Ma J."/>
        </authorList>
    </citation>
    <scope>NUCLEOTIDE SEQUENCE [LARGE SCALE GENOMIC DNA]</scope>
    <source>
        <strain evidence="2 3">JCM 14942</strain>
    </source>
</reference>
<evidence type="ECO:0000313" key="2">
    <source>
        <dbReference type="EMBL" id="GAA1549201.1"/>
    </source>
</evidence>
<feature type="compositionally biased region" description="Basic and acidic residues" evidence="1">
    <location>
        <begin position="44"/>
        <end position="53"/>
    </location>
</feature>
<sequence length="259" mass="28921">MTATPEDRNHPRQSMIKIVYCDEESVSDYLDISAGGKESSTSEQVKERSRETHSEVETKMIAKFSWLPFLGASAETGAGAALSAAGRSILNKTLSNTILTDYLDKTDGDERIRQLRGLRVKALDGSMAYAKMYTPYMVIAKTEDQGVDLSRLDEALERAKGYYELVGEDEDGTKCVLRFNIKAFRNNYGLTDLGRMRLVFHGVLVGKTKERELLMESEMEPTDGAEVLSARDLLDRRTTSSELELDVYDVLLAGVEHVE</sequence>
<dbReference type="RefSeq" id="WP_219996435.1">
    <property type="nucleotide sequence ID" value="NZ_BAAAOR010000052.1"/>
</dbReference>